<proteinExistence type="predicted"/>
<dbReference type="RefSeq" id="XP_029723077.2">
    <property type="nucleotide sequence ID" value="XM_029867217.2"/>
</dbReference>
<reference evidence="2" key="2">
    <citation type="submission" date="2025-05" db="UniProtKB">
        <authorList>
            <consortium name="EnsemblMetazoa"/>
        </authorList>
    </citation>
    <scope>IDENTIFICATION</scope>
    <source>
        <strain evidence="2">Foshan</strain>
    </source>
</reference>
<protein>
    <submittedName>
        <fullName evidence="2">Uncharacterized protein</fullName>
    </submittedName>
</protein>
<sequence>MVVNSVRSPASTSSDVVGFESSSEPTPSIDRQFSYYHRPHPFIFTMYSPSYNPYYGPSHPGGPVSAPGPPYPVYSAADSSQGHSTKYGPPPPSSSGYGGGSSGHGGSSYGPPGPPSGGYEYHPPPHHPPPVSHPIPIHIHKSKPKKGKGAALSALTLLAFLYFLNLLQSCLKEHMDTMNPTVMVMTAGATRRKDVEEVMISDKDEMVGEYDANGPGYAAVDGKYHLLTTSGNRTPEFGGGGGGSSSNGGKHVYRIRKTGNSGQRHRDEEGDVIYYDYY</sequence>
<evidence type="ECO:0000256" key="1">
    <source>
        <dbReference type="SAM" id="MobiDB-lite"/>
    </source>
</evidence>
<dbReference type="Proteomes" id="UP000069940">
    <property type="component" value="Unassembled WGS sequence"/>
</dbReference>
<keyword evidence="3" id="KW-1185">Reference proteome</keyword>
<evidence type="ECO:0000313" key="3">
    <source>
        <dbReference type="Proteomes" id="UP000069940"/>
    </source>
</evidence>
<dbReference type="EnsemblMetazoa" id="AALFPA23_000196.R37808">
    <property type="protein sequence ID" value="AALFPA23_000196.P37808"/>
    <property type="gene ID" value="AALFPA23_000196"/>
</dbReference>
<name>A0ABM1XJH5_AEDAL</name>
<reference evidence="3" key="1">
    <citation type="journal article" date="2015" name="Proc. Natl. Acad. Sci. U.S.A.">
        <title>Genome sequence of the Asian Tiger mosquito, Aedes albopictus, reveals insights into its biology, genetics, and evolution.</title>
        <authorList>
            <person name="Chen X.G."/>
            <person name="Jiang X."/>
            <person name="Gu J."/>
            <person name="Xu M."/>
            <person name="Wu Y."/>
            <person name="Deng Y."/>
            <person name="Zhang C."/>
            <person name="Bonizzoni M."/>
            <person name="Dermauw W."/>
            <person name="Vontas J."/>
            <person name="Armbruster P."/>
            <person name="Huang X."/>
            <person name="Yang Y."/>
            <person name="Zhang H."/>
            <person name="He W."/>
            <person name="Peng H."/>
            <person name="Liu Y."/>
            <person name="Wu K."/>
            <person name="Chen J."/>
            <person name="Lirakis M."/>
            <person name="Topalis P."/>
            <person name="Van Leeuwen T."/>
            <person name="Hall A.B."/>
            <person name="Jiang X."/>
            <person name="Thorpe C."/>
            <person name="Mueller R.L."/>
            <person name="Sun C."/>
            <person name="Waterhouse R.M."/>
            <person name="Yan G."/>
            <person name="Tu Z.J."/>
            <person name="Fang X."/>
            <person name="James A.A."/>
        </authorList>
    </citation>
    <scope>NUCLEOTIDE SEQUENCE [LARGE SCALE GENOMIC DNA]</scope>
    <source>
        <strain evidence="3">Foshan</strain>
    </source>
</reference>
<accession>A0ABM1XJH5</accession>
<feature type="compositionally biased region" description="Gly residues" evidence="1">
    <location>
        <begin position="96"/>
        <end position="108"/>
    </location>
</feature>
<feature type="region of interest" description="Disordered" evidence="1">
    <location>
        <begin position="69"/>
        <end position="144"/>
    </location>
</feature>
<dbReference type="GeneID" id="115263864"/>
<organism evidence="2 3">
    <name type="scientific">Aedes albopictus</name>
    <name type="common">Asian tiger mosquito</name>
    <name type="synonym">Stegomyia albopicta</name>
    <dbReference type="NCBI Taxonomy" id="7160"/>
    <lineage>
        <taxon>Eukaryota</taxon>
        <taxon>Metazoa</taxon>
        <taxon>Ecdysozoa</taxon>
        <taxon>Arthropoda</taxon>
        <taxon>Hexapoda</taxon>
        <taxon>Insecta</taxon>
        <taxon>Pterygota</taxon>
        <taxon>Neoptera</taxon>
        <taxon>Endopterygota</taxon>
        <taxon>Diptera</taxon>
        <taxon>Nematocera</taxon>
        <taxon>Culicoidea</taxon>
        <taxon>Culicidae</taxon>
        <taxon>Culicinae</taxon>
        <taxon>Aedini</taxon>
        <taxon>Aedes</taxon>
        <taxon>Stegomyia</taxon>
    </lineage>
</organism>
<evidence type="ECO:0000313" key="2">
    <source>
        <dbReference type="EnsemblMetazoa" id="AALFPA23_000196.P37808"/>
    </source>
</evidence>
<feature type="region of interest" description="Disordered" evidence="1">
    <location>
        <begin position="1"/>
        <end position="32"/>
    </location>
</feature>
<feature type="compositionally biased region" description="Polar residues" evidence="1">
    <location>
        <begin position="1"/>
        <end position="31"/>
    </location>
</feature>